<keyword evidence="2" id="KW-1185">Reference proteome</keyword>
<dbReference type="Proteomes" id="UP000244932">
    <property type="component" value="Unassembled WGS sequence"/>
</dbReference>
<accession>A0A2R8A7T5</accession>
<organism evidence="1 2">
    <name type="scientific">Pontivivens insulae</name>
    <dbReference type="NCBI Taxonomy" id="1639689"/>
    <lineage>
        <taxon>Bacteria</taxon>
        <taxon>Pseudomonadati</taxon>
        <taxon>Pseudomonadota</taxon>
        <taxon>Alphaproteobacteria</taxon>
        <taxon>Rhodobacterales</taxon>
        <taxon>Paracoccaceae</taxon>
        <taxon>Pontivivens</taxon>
    </lineage>
</organism>
<evidence type="ECO:0008006" key="3">
    <source>
        <dbReference type="Google" id="ProtNLM"/>
    </source>
</evidence>
<gene>
    <name evidence="1" type="ORF">POI8812_00398</name>
</gene>
<name>A0A2R8A7T5_9RHOB</name>
<dbReference type="SUPFAM" id="SSF103196">
    <property type="entry name" value="Roadblock/LC7 domain"/>
    <property type="match status" value="1"/>
</dbReference>
<sequence length="181" mass="20092">MRRLALGLRAIHGVDALRLFARRVTGPEDHHVTTGEVLQSNIIRIEPTAREADSHTPTERDNYMRDLATHDMSALNTLPGFIGACLVDSESGMMIASEGGHDFDLETAAAVNTEVVRAKMRAIRSLELDDEIEDILISLGRQYHLIRPLSDDAGIFFYVALDRAQANLAMARVTLRKLDIL</sequence>
<protein>
    <recommendedName>
        <fullName evidence="3">Roadblock/LAMTOR2 domain-containing protein</fullName>
    </recommendedName>
</protein>
<reference evidence="1 2" key="1">
    <citation type="submission" date="2018-03" db="EMBL/GenBank/DDBJ databases">
        <authorList>
            <person name="Keele B.F."/>
        </authorList>
    </citation>
    <scope>NUCLEOTIDE SEQUENCE [LARGE SCALE GENOMIC DNA]</scope>
    <source>
        <strain evidence="1 2">CeCT 8812</strain>
    </source>
</reference>
<evidence type="ECO:0000313" key="1">
    <source>
        <dbReference type="EMBL" id="SPF28100.1"/>
    </source>
</evidence>
<proteinExistence type="predicted"/>
<dbReference type="Gene3D" id="3.30.450.30">
    <property type="entry name" value="Dynein light chain 2a, cytoplasmic"/>
    <property type="match status" value="1"/>
</dbReference>
<dbReference type="AlphaFoldDB" id="A0A2R8A7T5"/>
<dbReference type="EMBL" id="OMKW01000001">
    <property type="protein sequence ID" value="SPF28100.1"/>
    <property type="molecule type" value="Genomic_DNA"/>
</dbReference>
<evidence type="ECO:0000313" key="2">
    <source>
        <dbReference type="Proteomes" id="UP000244932"/>
    </source>
</evidence>